<organism evidence="4 5">
    <name type="scientific">Arabis nemorensis</name>
    <dbReference type="NCBI Taxonomy" id="586526"/>
    <lineage>
        <taxon>Eukaryota</taxon>
        <taxon>Viridiplantae</taxon>
        <taxon>Streptophyta</taxon>
        <taxon>Embryophyta</taxon>
        <taxon>Tracheophyta</taxon>
        <taxon>Spermatophyta</taxon>
        <taxon>Magnoliopsida</taxon>
        <taxon>eudicotyledons</taxon>
        <taxon>Gunneridae</taxon>
        <taxon>Pentapetalae</taxon>
        <taxon>rosids</taxon>
        <taxon>malvids</taxon>
        <taxon>Brassicales</taxon>
        <taxon>Brassicaceae</taxon>
        <taxon>Arabideae</taxon>
        <taxon>Arabis</taxon>
    </lineage>
</organism>
<reference evidence="4" key="1">
    <citation type="submission" date="2019-07" db="EMBL/GenBank/DDBJ databases">
        <authorList>
            <person name="Dittberner H."/>
        </authorList>
    </citation>
    <scope>NUCLEOTIDE SEQUENCE [LARGE SCALE GENOMIC DNA]</scope>
</reference>
<sequence>MGFSGKTHHQFDGEFRETSEGKKWVISGITLRSPMKPISLSTSAVADTEDQEQYPTTPTADSSRIPTVFLCPPAPKKRKPSLKFSYGGAREFFTPPDLETVFLQRATYRYI</sequence>
<keyword evidence="5" id="KW-1185">Reference proteome</keyword>
<feature type="region of interest" description="Disordered" evidence="3">
    <location>
        <begin position="41"/>
        <end position="66"/>
    </location>
</feature>
<accession>A0A565AV40</accession>
<evidence type="ECO:0000313" key="4">
    <source>
        <dbReference type="EMBL" id="VVA92425.1"/>
    </source>
</evidence>
<evidence type="ECO:0000256" key="3">
    <source>
        <dbReference type="SAM" id="MobiDB-lite"/>
    </source>
</evidence>
<dbReference type="PANTHER" id="PTHR33142">
    <property type="entry name" value="CYCLIN-DEPENDENT PROTEIN KINASE INHIBITOR SMR13"/>
    <property type="match status" value="1"/>
</dbReference>
<dbReference type="GO" id="GO:0032875">
    <property type="term" value="P:regulation of DNA endoreduplication"/>
    <property type="evidence" value="ECO:0007669"/>
    <property type="project" value="InterPro"/>
</dbReference>
<evidence type="ECO:0000313" key="5">
    <source>
        <dbReference type="Proteomes" id="UP000489600"/>
    </source>
</evidence>
<feature type="compositionally biased region" description="Polar residues" evidence="3">
    <location>
        <begin position="53"/>
        <end position="65"/>
    </location>
</feature>
<evidence type="ECO:0000256" key="2">
    <source>
        <dbReference type="ARBA" id="ARBA00023306"/>
    </source>
</evidence>
<protein>
    <submittedName>
        <fullName evidence="4">Uncharacterized protein</fullName>
    </submittedName>
</protein>
<dbReference type="AlphaFoldDB" id="A0A565AV40"/>
<keyword evidence="1" id="KW-0649">Protein kinase inhibitor</keyword>
<dbReference type="OrthoDB" id="1302889at2759"/>
<dbReference type="PANTHER" id="PTHR33142:SF48">
    <property type="entry name" value="CYCLIN-DEPENDENT PROTEIN KINASE INHIBITOR SMR15"/>
    <property type="match status" value="1"/>
</dbReference>
<comment type="caution">
    <text evidence="4">The sequence shown here is derived from an EMBL/GenBank/DDBJ whole genome shotgun (WGS) entry which is preliminary data.</text>
</comment>
<proteinExistence type="predicted"/>
<evidence type="ECO:0000256" key="1">
    <source>
        <dbReference type="ARBA" id="ARBA00023013"/>
    </source>
</evidence>
<keyword evidence="2" id="KW-0131">Cell cycle</keyword>
<gene>
    <name evidence="4" type="ORF">ANE_LOCUS2870</name>
</gene>
<dbReference type="EMBL" id="CABITT030000001">
    <property type="protein sequence ID" value="VVA92425.1"/>
    <property type="molecule type" value="Genomic_DNA"/>
</dbReference>
<dbReference type="InterPro" id="IPR040389">
    <property type="entry name" value="SMR"/>
</dbReference>
<dbReference type="Proteomes" id="UP000489600">
    <property type="component" value="Unassembled WGS sequence"/>
</dbReference>
<dbReference type="GO" id="GO:0004860">
    <property type="term" value="F:protein kinase inhibitor activity"/>
    <property type="evidence" value="ECO:0007669"/>
    <property type="project" value="UniProtKB-KW"/>
</dbReference>
<name>A0A565AV40_9BRAS</name>